<dbReference type="EMBL" id="JBCLVG010000001">
    <property type="protein sequence ID" value="MEN1945483.1"/>
    <property type="molecule type" value="Genomic_DNA"/>
</dbReference>
<evidence type="ECO:0000256" key="1">
    <source>
        <dbReference type="ARBA" id="ARBA00022741"/>
    </source>
</evidence>
<dbReference type="RefSeq" id="WP_342111635.1">
    <property type="nucleotide sequence ID" value="NZ_JBCAUN010000001.1"/>
</dbReference>
<dbReference type="PANTHER" id="PTHR42749">
    <property type="entry name" value="CELL SHAPE-DETERMINING PROTEIN MREB"/>
    <property type="match status" value="1"/>
</dbReference>
<dbReference type="PANTHER" id="PTHR42749:SF1">
    <property type="entry name" value="CELL SHAPE-DETERMINING PROTEIN MREB"/>
    <property type="match status" value="1"/>
</dbReference>
<name>A0ABU9W0F1_9MICO</name>
<evidence type="ECO:0000313" key="6">
    <source>
        <dbReference type="EMBL" id="MEN1945483.1"/>
    </source>
</evidence>
<sequence>MNAVRAWSLSIDFGTSNTAAAYYRGGDTGPRVVRLGTHTDTIPSAVIIDTSGVIVGDSASNQMGIYPGEFREHPKLELGNEFIPVGSSQYSTTDVIAAILRHVRDRAVQANESTLPAEVILTHPADWGDTRKDALREAAVKAGFPAETVRLIEEPVAAAHYYGAMAGAPEIGERIAVFDFGGGTLDVALIERTASGYETVDSDGAQDLGGKDFDELLYEWVLTQMSEHTGADMGARLDAPQNLGMKLTLRDSVRKAKESLTTNETVKIPVAVPGFNDALIITGPQYREMIQPLVDRGVKLTQDLLAHHGGHADRIYLTGGASQTPTIRTSLEAALKQSPLTRDDLKLVVVEGALWVPKPQPQPHVETEEERAAREATEARAAQEAAATEAAAAAAAAAAAEAERSRTETSPADGEQHQTEEEETEAWRAAAEQNQKDAVAKKRRRKIIGWTAAAASVLVIGTVGIAIAIIPPPPPPPPPGPDDCSSSEVWDADLEACVAAEDPPGPEDCLSSEEWDSDLETCVAKEVDPVDPVDCWDGSTADTGSDCPALAGRAGLDKMFTADGASCVVVDLSQATGGLASAEEAMQCTWTDLPNTTVSISRYDQGAATFWSGYLEGTPEMSTASLLDAEGASVGTKFDVAGYDESGNNTFITSIWAYEDVPFSADIFTSVAQGGTLDENTQAQARVFYWDAATVDAIVAGSP</sequence>
<dbReference type="Gene3D" id="3.30.420.40">
    <property type="match status" value="2"/>
</dbReference>
<dbReference type="InterPro" id="IPR013126">
    <property type="entry name" value="Hsp_70_fam"/>
</dbReference>
<dbReference type="Gene3D" id="3.90.640.10">
    <property type="entry name" value="Actin, Chain A, domain 4"/>
    <property type="match status" value="1"/>
</dbReference>
<organism evidence="6 7">
    <name type="scientific">Leifsonia stereocauli</name>
    <dbReference type="NCBI Taxonomy" id="3134136"/>
    <lineage>
        <taxon>Bacteria</taxon>
        <taxon>Bacillati</taxon>
        <taxon>Actinomycetota</taxon>
        <taxon>Actinomycetes</taxon>
        <taxon>Micrococcales</taxon>
        <taxon>Microbacteriaceae</taxon>
        <taxon>Leifsonia</taxon>
    </lineage>
</organism>
<keyword evidence="1" id="KW-0547">Nucleotide-binding</keyword>
<accession>A0ABU9W0F1</accession>
<comment type="caution">
    <text evidence="6">The sequence shown here is derived from an EMBL/GenBank/DDBJ whole genome shotgun (WGS) entry which is preliminary data.</text>
</comment>
<feature type="region of interest" description="Disordered" evidence="4">
    <location>
        <begin position="358"/>
        <end position="435"/>
    </location>
</feature>
<keyword evidence="5" id="KW-0472">Membrane</keyword>
<evidence type="ECO:0000256" key="2">
    <source>
        <dbReference type="ARBA" id="ARBA00022840"/>
    </source>
</evidence>
<evidence type="ECO:0000256" key="3">
    <source>
        <dbReference type="ARBA" id="ARBA00023186"/>
    </source>
</evidence>
<gene>
    <name evidence="6" type="ORF">WJX64_02895</name>
</gene>
<dbReference type="Pfam" id="PF00012">
    <property type="entry name" value="HSP70"/>
    <property type="match status" value="1"/>
</dbReference>
<dbReference type="SUPFAM" id="SSF53067">
    <property type="entry name" value="Actin-like ATPase domain"/>
    <property type="match status" value="2"/>
</dbReference>
<evidence type="ECO:0000313" key="7">
    <source>
        <dbReference type="Proteomes" id="UP001425155"/>
    </source>
</evidence>
<feature type="compositionally biased region" description="Low complexity" evidence="4">
    <location>
        <begin position="379"/>
        <end position="400"/>
    </location>
</feature>
<evidence type="ECO:0000256" key="4">
    <source>
        <dbReference type="SAM" id="MobiDB-lite"/>
    </source>
</evidence>
<protein>
    <submittedName>
        <fullName evidence="6">Hsp70 family protein</fullName>
    </submittedName>
</protein>
<keyword evidence="5" id="KW-0812">Transmembrane</keyword>
<keyword evidence="5" id="KW-1133">Transmembrane helix</keyword>
<keyword evidence="2" id="KW-0067">ATP-binding</keyword>
<keyword evidence="7" id="KW-1185">Reference proteome</keyword>
<proteinExistence type="predicted"/>
<dbReference type="Proteomes" id="UP001425155">
    <property type="component" value="Unassembled WGS sequence"/>
</dbReference>
<dbReference type="PRINTS" id="PR00301">
    <property type="entry name" value="HEATSHOCK70"/>
</dbReference>
<evidence type="ECO:0000256" key="5">
    <source>
        <dbReference type="SAM" id="Phobius"/>
    </source>
</evidence>
<dbReference type="InterPro" id="IPR043129">
    <property type="entry name" value="ATPase_NBD"/>
</dbReference>
<reference evidence="6 7" key="1">
    <citation type="submission" date="2024-03" db="EMBL/GenBank/DDBJ databases">
        <title>YIM 134122 draft genome.</title>
        <authorList>
            <person name="Zuo S."/>
            <person name="Xiong L."/>
        </authorList>
    </citation>
    <scope>NUCLEOTIDE SEQUENCE [LARGE SCALE GENOMIC DNA]</scope>
    <source>
        <strain evidence="6 7">YIM 134122</strain>
    </source>
</reference>
<keyword evidence="3" id="KW-0143">Chaperone</keyword>
<feature type="transmembrane region" description="Helical" evidence="5">
    <location>
        <begin position="447"/>
        <end position="470"/>
    </location>
</feature>